<dbReference type="PANTHER" id="PTHR45266:SF3">
    <property type="entry name" value="OXALOACETATE DECARBOXYLASE ALPHA CHAIN"/>
    <property type="match status" value="1"/>
</dbReference>
<protein>
    <submittedName>
        <fullName evidence="3">Biotin-requiring enzyme</fullName>
    </submittedName>
</protein>
<dbReference type="STRING" id="385682.SAMN05444380_10427"/>
<evidence type="ECO:0000313" key="3">
    <source>
        <dbReference type="EMBL" id="SFD92265.1"/>
    </source>
</evidence>
<dbReference type="InterPro" id="IPR001882">
    <property type="entry name" value="Biotin_BS"/>
</dbReference>
<dbReference type="InterPro" id="IPR050709">
    <property type="entry name" value="Biotin_Carboxyl_Carrier/Decarb"/>
</dbReference>
<dbReference type="Proteomes" id="UP000181976">
    <property type="component" value="Unassembled WGS sequence"/>
</dbReference>
<organism evidence="3 4">
    <name type="scientific">Thermophagus xiamenensis</name>
    <dbReference type="NCBI Taxonomy" id="385682"/>
    <lineage>
        <taxon>Bacteria</taxon>
        <taxon>Pseudomonadati</taxon>
        <taxon>Bacteroidota</taxon>
        <taxon>Bacteroidia</taxon>
        <taxon>Marinilabiliales</taxon>
        <taxon>Marinilabiliaceae</taxon>
        <taxon>Thermophagus</taxon>
    </lineage>
</organism>
<dbReference type="PROSITE" id="PS00188">
    <property type="entry name" value="BIOTIN"/>
    <property type="match status" value="1"/>
</dbReference>
<gene>
    <name evidence="3" type="ORF">SAMN05444380_10427</name>
</gene>
<keyword evidence="1" id="KW-0092">Biotin</keyword>
<name>A0A1I1WAN7_9BACT</name>
<dbReference type="AlphaFoldDB" id="A0A1I1WAN7"/>
<dbReference type="OrthoDB" id="9812676at2"/>
<dbReference type="EMBL" id="FONA01000004">
    <property type="protein sequence ID" value="SFD92265.1"/>
    <property type="molecule type" value="Genomic_DNA"/>
</dbReference>
<dbReference type="CDD" id="cd06850">
    <property type="entry name" value="biotinyl_domain"/>
    <property type="match status" value="1"/>
</dbReference>
<sequence>MSSKSNRYIVLVEGKKIPVEVNRGVIQKIGNTRHEMALKRVDTDEYIVEIDGKQHSGEIIRLKQNKCIVSVNGNTYSFEITSEAAHRRTKKIKEKAANASLKLTAPLPGKIVEVLATPGQKVKKGEALLVLEAMKMQNEIQSPVNGIIKSLNVHVGASVMKEHILMDIEVE</sequence>
<proteinExistence type="predicted"/>
<accession>A0A1I1WAN7</accession>
<dbReference type="Pfam" id="PF00364">
    <property type="entry name" value="Biotin_lipoyl"/>
    <property type="match status" value="1"/>
</dbReference>
<dbReference type="eggNOG" id="COG4770">
    <property type="taxonomic scope" value="Bacteria"/>
</dbReference>
<dbReference type="PROSITE" id="PS50968">
    <property type="entry name" value="BIOTINYL_LIPOYL"/>
    <property type="match status" value="1"/>
</dbReference>
<dbReference type="InterPro" id="IPR000089">
    <property type="entry name" value="Biotin_lipoyl"/>
</dbReference>
<feature type="domain" description="Lipoyl-binding" evidence="2">
    <location>
        <begin position="91"/>
        <end position="169"/>
    </location>
</feature>
<dbReference type="RefSeq" id="WP_010528157.1">
    <property type="nucleotide sequence ID" value="NZ_AFSL01000073.1"/>
</dbReference>
<reference evidence="3 4" key="1">
    <citation type="submission" date="2016-10" db="EMBL/GenBank/DDBJ databases">
        <authorList>
            <person name="de Groot N.N."/>
        </authorList>
    </citation>
    <scope>NUCLEOTIDE SEQUENCE [LARGE SCALE GENOMIC DNA]</scope>
    <source>
        <strain evidence="3 4">DSM 19012</strain>
    </source>
</reference>
<dbReference type="Gene3D" id="2.40.50.100">
    <property type="match status" value="1"/>
</dbReference>
<dbReference type="PANTHER" id="PTHR45266">
    <property type="entry name" value="OXALOACETATE DECARBOXYLASE ALPHA CHAIN"/>
    <property type="match status" value="1"/>
</dbReference>
<keyword evidence="4" id="KW-1185">Reference proteome</keyword>
<dbReference type="SUPFAM" id="SSF51230">
    <property type="entry name" value="Single hybrid motif"/>
    <property type="match status" value="1"/>
</dbReference>
<dbReference type="FunFam" id="2.40.50.100:FF:000003">
    <property type="entry name" value="Acetyl-CoA carboxylase biotin carboxyl carrier protein"/>
    <property type="match status" value="1"/>
</dbReference>
<dbReference type="InterPro" id="IPR011053">
    <property type="entry name" value="Single_hybrid_motif"/>
</dbReference>
<evidence type="ECO:0000313" key="4">
    <source>
        <dbReference type="Proteomes" id="UP000181976"/>
    </source>
</evidence>
<evidence type="ECO:0000256" key="1">
    <source>
        <dbReference type="ARBA" id="ARBA00023267"/>
    </source>
</evidence>
<evidence type="ECO:0000259" key="2">
    <source>
        <dbReference type="PROSITE" id="PS50968"/>
    </source>
</evidence>
<dbReference type="InParanoid" id="A0A1I1WAN7"/>